<name>A0A9X1SMT9_9BACT</name>
<comment type="caution">
    <text evidence="2">The sequence shown here is derived from an EMBL/GenBank/DDBJ whole genome shotgun (WGS) entry which is preliminary data.</text>
</comment>
<protein>
    <submittedName>
        <fullName evidence="2">Uncharacterized protein</fullName>
    </submittedName>
</protein>
<keyword evidence="1" id="KW-0472">Membrane</keyword>
<dbReference type="Proteomes" id="UP001139103">
    <property type="component" value="Unassembled WGS sequence"/>
</dbReference>
<reference evidence="2" key="1">
    <citation type="submission" date="2021-11" db="EMBL/GenBank/DDBJ databases">
        <title>Genome sequence.</title>
        <authorList>
            <person name="Sun Q."/>
        </authorList>
    </citation>
    <scope>NUCLEOTIDE SEQUENCE</scope>
    <source>
        <strain evidence="2">JC732</strain>
    </source>
</reference>
<keyword evidence="1" id="KW-0812">Transmembrane</keyword>
<keyword evidence="1" id="KW-1133">Transmembrane helix</keyword>
<organism evidence="2 3">
    <name type="scientific">Blastopirellula sediminis</name>
    <dbReference type="NCBI Taxonomy" id="2894196"/>
    <lineage>
        <taxon>Bacteria</taxon>
        <taxon>Pseudomonadati</taxon>
        <taxon>Planctomycetota</taxon>
        <taxon>Planctomycetia</taxon>
        <taxon>Pirellulales</taxon>
        <taxon>Pirellulaceae</taxon>
        <taxon>Blastopirellula</taxon>
    </lineage>
</organism>
<sequence>MQLPPNPFMFAVAATIGLGAIWAAWSNHDNAFALKKVAWVEKRWGRRSSRTFLAVLGVLLLVLAVSFLTFP</sequence>
<evidence type="ECO:0000313" key="2">
    <source>
        <dbReference type="EMBL" id="MCC9632039.1"/>
    </source>
</evidence>
<proteinExistence type="predicted"/>
<gene>
    <name evidence="2" type="ORF">LOC68_26905</name>
</gene>
<dbReference type="AlphaFoldDB" id="A0A9X1SMT9"/>
<evidence type="ECO:0000313" key="3">
    <source>
        <dbReference type="Proteomes" id="UP001139103"/>
    </source>
</evidence>
<evidence type="ECO:0000256" key="1">
    <source>
        <dbReference type="SAM" id="Phobius"/>
    </source>
</evidence>
<dbReference type="EMBL" id="JAJKFT010000010">
    <property type="protein sequence ID" value="MCC9632039.1"/>
    <property type="molecule type" value="Genomic_DNA"/>
</dbReference>
<accession>A0A9X1SMT9</accession>
<feature type="transmembrane region" description="Helical" evidence="1">
    <location>
        <begin position="6"/>
        <end position="25"/>
    </location>
</feature>
<feature type="transmembrane region" description="Helical" evidence="1">
    <location>
        <begin position="52"/>
        <end position="70"/>
    </location>
</feature>
<keyword evidence="3" id="KW-1185">Reference proteome</keyword>
<dbReference type="RefSeq" id="WP_230224896.1">
    <property type="nucleotide sequence ID" value="NZ_JAJKFT010000010.1"/>
</dbReference>